<dbReference type="GO" id="GO:0098609">
    <property type="term" value="P:cell-cell adhesion"/>
    <property type="evidence" value="ECO:0007669"/>
    <property type="project" value="TreeGrafter"/>
</dbReference>
<dbReference type="GO" id="GO:0016020">
    <property type="term" value="C:membrane"/>
    <property type="evidence" value="ECO:0007669"/>
    <property type="project" value="UniProtKB-SubCell"/>
</dbReference>
<name>A0A8C6YNR7_NOTPE</name>
<evidence type="ECO:0000256" key="1">
    <source>
        <dbReference type="ARBA" id="ARBA00004370"/>
    </source>
</evidence>
<organism evidence="6 7">
    <name type="scientific">Nothoprocta perdicaria</name>
    <name type="common">Chilean tinamou</name>
    <name type="synonym">Crypturus perdicarius</name>
    <dbReference type="NCBI Taxonomy" id="30464"/>
    <lineage>
        <taxon>Eukaryota</taxon>
        <taxon>Metazoa</taxon>
        <taxon>Chordata</taxon>
        <taxon>Craniata</taxon>
        <taxon>Vertebrata</taxon>
        <taxon>Euteleostomi</taxon>
        <taxon>Archelosauria</taxon>
        <taxon>Archosauria</taxon>
        <taxon>Dinosauria</taxon>
        <taxon>Saurischia</taxon>
        <taxon>Theropoda</taxon>
        <taxon>Coelurosauria</taxon>
        <taxon>Aves</taxon>
        <taxon>Palaeognathae</taxon>
        <taxon>Tinamiformes</taxon>
        <taxon>Tinamidae</taxon>
        <taxon>Nothoprocta</taxon>
    </lineage>
</organism>
<evidence type="ECO:0000256" key="3">
    <source>
        <dbReference type="ARBA" id="ARBA00023319"/>
    </source>
</evidence>
<dbReference type="GO" id="GO:0005923">
    <property type="term" value="C:bicellular tight junction"/>
    <property type="evidence" value="ECO:0007669"/>
    <property type="project" value="TreeGrafter"/>
</dbReference>
<protein>
    <recommendedName>
        <fullName evidence="5">Ig-like domain-containing protein</fullName>
    </recommendedName>
</protein>
<dbReference type="InterPro" id="IPR053896">
    <property type="entry name" value="BTN3A2-like_Ig-C"/>
</dbReference>
<feature type="domain" description="Ig-like" evidence="5">
    <location>
        <begin position="140"/>
        <end position="232"/>
    </location>
</feature>
<dbReference type="PROSITE" id="PS50835">
    <property type="entry name" value="IG_LIKE"/>
    <property type="match status" value="2"/>
</dbReference>
<dbReference type="AlphaFoldDB" id="A0A8C6YNR7"/>
<reference evidence="6" key="1">
    <citation type="submission" date="2025-08" db="UniProtKB">
        <authorList>
            <consortium name="Ensembl"/>
        </authorList>
    </citation>
    <scope>IDENTIFICATION</scope>
</reference>
<dbReference type="PANTHER" id="PTHR44991">
    <property type="entry name" value="IMMUNOGLOBULIN SUPERFAMILY MEMBER 5"/>
    <property type="match status" value="1"/>
</dbReference>
<proteinExistence type="predicted"/>
<feature type="domain" description="Ig-like" evidence="5">
    <location>
        <begin position="21"/>
        <end position="137"/>
    </location>
</feature>
<feature type="chain" id="PRO_5034529210" description="Ig-like domain-containing protein" evidence="4">
    <location>
        <begin position="27"/>
        <end position="297"/>
    </location>
</feature>
<evidence type="ECO:0000313" key="6">
    <source>
        <dbReference type="Ensembl" id="ENSNPEP00000000149.1"/>
    </source>
</evidence>
<dbReference type="InterPro" id="IPR013783">
    <property type="entry name" value="Ig-like_fold"/>
</dbReference>
<keyword evidence="3" id="KW-0393">Immunoglobulin domain</keyword>
<evidence type="ECO:0000256" key="4">
    <source>
        <dbReference type="SAM" id="SignalP"/>
    </source>
</evidence>
<evidence type="ECO:0000256" key="2">
    <source>
        <dbReference type="ARBA" id="ARBA00023136"/>
    </source>
</evidence>
<dbReference type="PANTHER" id="PTHR44991:SF1">
    <property type="entry name" value="IMMUNOGLOBULIN SUPERFAMILY MEMBER 5"/>
    <property type="match status" value="1"/>
</dbReference>
<feature type="signal peptide" evidence="4">
    <location>
        <begin position="1"/>
        <end position="26"/>
    </location>
</feature>
<evidence type="ECO:0000313" key="7">
    <source>
        <dbReference type="Proteomes" id="UP000694420"/>
    </source>
</evidence>
<evidence type="ECO:0000259" key="5">
    <source>
        <dbReference type="PROSITE" id="PS50835"/>
    </source>
</evidence>
<dbReference type="SMART" id="SM00409">
    <property type="entry name" value="IG"/>
    <property type="match status" value="2"/>
</dbReference>
<keyword evidence="7" id="KW-1185">Reference proteome</keyword>
<sequence>KSQSLPLSFFCFLLANASSLPRKARALLVKDLGFCSFIITGPTNVTVLAGSEARFNCTVSSKWVIVIWLSNGNPVLTVVNPQGPIITSDRFTSQNYTSTSGFTLELIVHDTRLSDSGRIECSTQQGNESSSAFLWVQVNGSLFIKNSTITVKENKTVEIVCEALGWAPAPDITWMTNDTFIDKSRYVTKQSQGSNGLHNAMSILTLTPTDTEIVTCLADIEALPSPQNATITVFFLNSTVGKWMFVVPCLSSNLNYRCKTDRNLAMPVLSLCHACHILSEVSIKNCKQHLPDRPGER</sequence>
<dbReference type="Gene3D" id="2.60.40.10">
    <property type="entry name" value="Immunoglobulins"/>
    <property type="match status" value="2"/>
</dbReference>
<dbReference type="SUPFAM" id="SSF48726">
    <property type="entry name" value="Immunoglobulin"/>
    <property type="match status" value="2"/>
</dbReference>
<dbReference type="GO" id="GO:0009986">
    <property type="term" value="C:cell surface"/>
    <property type="evidence" value="ECO:0007669"/>
    <property type="project" value="TreeGrafter"/>
</dbReference>
<keyword evidence="2" id="KW-0472">Membrane</keyword>
<keyword evidence="4" id="KW-0732">Signal</keyword>
<dbReference type="InterPro" id="IPR036179">
    <property type="entry name" value="Ig-like_dom_sf"/>
</dbReference>
<reference evidence="6" key="2">
    <citation type="submission" date="2025-09" db="UniProtKB">
        <authorList>
            <consortium name="Ensembl"/>
        </authorList>
    </citation>
    <scope>IDENTIFICATION</scope>
</reference>
<dbReference type="Proteomes" id="UP000694420">
    <property type="component" value="Unplaced"/>
</dbReference>
<dbReference type="Ensembl" id="ENSNPET00000000152.1">
    <property type="protein sequence ID" value="ENSNPEP00000000149.1"/>
    <property type="gene ID" value="ENSNPEG00000000144.1"/>
</dbReference>
<accession>A0A8C6YNR7</accession>
<dbReference type="Pfam" id="PF22705">
    <property type="entry name" value="C2-set_3"/>
    <property type="match status" value="1"/>
</dbReference>
<comment type="subcellular location">
    <subcellularLocation>
        <location evidence="1">Membrane</location>
    </subcellularLocation>
</comment>
<dbReference type="InterPro" id="IPR003599">
    <property type="entry name" value="Ig_sub"/>
</dbReference>
<dbReference type="InterPro" id="IPR007110">
    <property type="entry name" value="Ig-like_dom"/>
</dbReference>
<dbReference type="FunFam" id="2.60.40.10:FF:001503">
    <property type="entry name" value="Immunoglobulin superfamily member 5"/>
    <property type="match status" value="1"/>
</dbReference>